<accession>A0A179T487</accession>
<dbReference type="Pfam" id="PF01757">
    <property type="entry name" value="Acyl_transf_3"/>
    <property type="match status" value="1"/>
</dbReference>
<organism evidence="9 10">
    <name type="scientific">Metabacillus litoralis</name>
    <dbReference type="NCBI Taxonomy" id="152268"/>
    <lineage>
        <taxon>Bacteria</taxon>
        <taxon>Bacillati</taxon>
        <taxon>Bacillota</taxon>
        <taxon>Bacilli</taxon>
        <taxon>Bacillales</taxon>
        <taxon>Bacillaceae</taxon>
        <taxon>Metabacillus</taxon>
    </lineage>
</organism>
<feature type="transmembrane region" description="Helical" evidence="7">
    <location>
        <begin position="247"/>
        <end position="268"/>
    </location>
</feature>
<evidence type="ECO:0000256" key="1">
    <source>
        <dbReference type="ARBA" id="ARBA00004651"/>
    </source>
</evidence>
<evidence type="ECO:0000256" key="2">
    <source>
        <dbReference type="ARBA" id="ARBA00007400"/>
    </source>
</evidence>
<feature type="transmembrane region" description="Helical" evidence="7">
    <location>
        <begin position="289"/>
        <end position="311"/>
    </location>
</feature>
<feature type="transmembrane region" description="Helical" evidence="7">
    <location>
        <begin position="317"/>
        <end position="338"/>
    </location>
</feature>
<keyword evidence="10" id="KW-1185">Reference proteome</keyword>
<evidence type="ECO:0000313" key="10">
    <source>
        <dbReference type="Proteomes" id="UP000078534"/>
    </source>
</evidence>
<evidence type="ECO:0000313" key="9">
    <source>
        <dbReference type="EMBL" id="OAS88190.1"/>
    </source>
</evidence>
<feature type="transmembrane region" description="Helical" evidence="7">
    <location>
        <begin position="124"/>
        <end position="142"/>
    </location>
</feature>
<dbReference type="GO" id="GO:0005886">
    <property type="term" value="C:plasma membrane"/>
    <property type="evidence" value="ECO:0007669"/>
    <property type="project" value="UniProtKB-SubCell"/>
</dbReference>
<feature type="transmembrane region" description="Helical" evidence="7">
    <location>
        <begin position="154"/>
        <end position="175"/>
    </location>
</feature>
<feature type="domain" description="Acyltransferase 3" evidence="8">
    <location>
        <begin position="6"/>
        <end position="336"/>
    </location>
</feature>
<dbReference type="PANTHER" id="PTHR40074:SF2">
    <property type="entry name" value="O-ACETYLTRANSFERASE WECH"/>
    <property type="match status" value="1"/>
</dbReference>
<evidence type="ECO:0000256" key="3">
    <source>
        <dbReference type="ARBA" id="ARBA00022475"/>
    </source>
</evidence>
<gene>
    <name evidence="9" type="ORF">A6K24_17600</name>
</gene>
<dbReference type="Proteomes" id="UP000078534">
    <property type="component" value="Unassembled WGS sequence"/>
</dbReference>
<dbReference type="GO" id="GO:0009246">
    <property type="term" value="P:enterobacterial common antigen biosynthetic process"/>
    <property type="evidence" value="ECO:0007669"/>
    <property type="project" value="TreeGrafter"/>
</dbReference>
<proteinExistence type="inferred from homology"/>
<protein>
    <recommendedName>
        <fullName evidence="8">Acyltransferase 3 domain-containing protein</fullName>
    </recommendedName>
</protein>
<reference evidence="10" key="1">
    <citation type="submission" date="2016-04" db="EMBL/GenBank/DDBJ databases">
        <authorList>
            <person name="Lyu Z."/>
            <person name="Lyu W."/>
        </authorList>
    </citation>
    <scope>NUCLEOTIDE SEQUENCE [LARGE SCALE GENOMIC DNA]</scope>
    <source>
        <strain evidence="10">C44</strain>
    </source>
</reference>
<evidence type="ECO:0000259" key="8">
    <source>
        <dbReference type="Pfam" id="PF01757"/>
    </source>
</evidence>
<dbReference type="GO" id="GO:0016413">
    <property type="term" value="F:O-acetyltransferase activity"/>
    <property type="evidence" value="ECO:0007669"/>
    <property type="project" value="TreeGrafter"/>
</dbReference>
<dbReference type="AlphaFoldDB" id="A0A179T487"/>
<keyword evidence="6 7" id="KW-0472">Membrane</keyword>
<comment type="similarity">
    <text evidence="2">Belongs to the acyltransferase 3 family.</text>
</comment>
<keyword evidence="5 7" id="KW-1133">Transmembrane helix</keyword>
<sequence>MENRVIYLDILRIISIIAVIFIHVSMESWMNFSMNSSSWQISNVFNSISRFAVPVLIMVSGVLFLNPRKAIDFKSIFNKYIFRIATAFIFWSALYALFNGILLYKDINISMLKFSAKRFIIGEYHMWFLYTIVGMYIITPFLKKIVENRKLTEHFIILSFIFGILIPTLQEFPILNKTVFISDKLNLFFFFGYSFYFVLGYYLFSYHLSKPIKNILYILGILSFIVTLLSTNLLVHYNKIKYLSTDYGYEINLMPHIALISVVIFLTFKDKLNLEKSTKHNFIFKLSTLSFGAYLIHVLFIKILSLLGLSSGLFNPLFSIPLISSIVILLSFFSSYLLSKVPYVNKYIL</sequence>
<dbReference type="InterPro" id="IPR002656">
    <property type="entry name" value="Acyl_transf_3_dom"/>
</dbReference>
<comment type="caution">
    <text evidence="9">The sequence shown here is derived from an EMBL/GenBank/DDBJ whole genome shotgun (WGS) entry which is preliminary data.</text>
</comment>
<feature type="transmembrane region" description="Helical" evidence="7">
    <location>
        <begin position="44"/>
        <end position="65"/>
    </location>
</feature>
<comment type="subcellular location">
    <subcellularLocation>
        <location evidence="1">Cell membrane</location>
        <topology evidence="1">Multi-pass membrane protein</topology>
    </subcellularLocation>
</comment>
<feature type="transmembrane region" description="Helical" evidence="7">
    <location>
        <begin position="216"/>
        <end position="235"/>
    </location>
</feature>
<keyword evidence="3" id="KW-1003">Cell membrane</keyword>
<dbReference type="RefSeq" id="WP_066328855.1">
    <property type="nucleotide sequence ID" value="NZ_LWSG01000005.1"/>
</dbReference>
<evidence type="ECO:0000256" key="6">
    <source>
        <dbReference type="ARBA" id="ARBA00023136"/>
    </source>
</evidence>
<name>A0A179T487_9BACI</name>
<feature type="transmembrane region" description="Helical" evidence="7">
    <location>
        <begin position="187"/>
        <end position="204"/>
    </location>
</feature>
<feature type="transmembrane region" description="Helical" evidence="7">
    <location>
        <begin position="5"/>
        <end position="24"/>
    </location>
</feature>
<evidence type="ECO:0000256" key="7">
    <source>
        <dbReference type="SAM" id="Phobius"/>
    </source>
</evidence>
<dbReference type="PANTHER" id="PTHR40074">
    <property type="entry name" value="O-ACETYLTRANSFERASE WECH"/>
    <property type="match status" value="1"/>
</dbReference>
<dbReference type="OrthoDB" id="9810469at2"/>
<feature type="transmembrane region" description="Helical" evidence="7">
    <location>
        <begin position="80"/>
        <end position="104"/>
    </location>
</feature>
<dbReference type="EMBL" id="LWSG01000005">
    <property type="protein sequence ID" value="OAS88190.1"/>
    <property type="molecule type" value="Genomic_DNA"/>
</dbReference>
<keyword evidence="4 7" id="KW-0812">Transmembrane</keyword>
<dbReference type="STRING" id="152268.A6K24_17600"/>
<evidence type="ECO:0000256" key="4">
    <source>
        <dbReference type="ARBA" id="ARBA00022692"/>
    </source>
</evidence>
<evidence type="ECO:0000256" key="5">
    <source>
        <dbReference type="ARBA" id="ARBA00022989"/>
    </source>
</evidence>